<evidence type="ECO:0000256" key="1">
    <source>
        <dbReference type="SAM" id="Coils"/>
    </source>
</evidence>
<reference evidence="3" key="1">
    <citation type="submission" date="2022-11" db="UniProtKB">
        <authorList>
            <consortium name="WormBaseParasite"/>
        </authorList>
    </citation>
    <scope>IDENTIFICATION</scope>
</reference>
<accession>A0A914M987</accession>
<name>A0A914M987_MELIC</name>
<sequence>MAEEGLTNSDLELKLVNQSNDLIKLQTNFNELQLKFNEEKEKTLNLENELREMKKKNQIIIFLN</sequence>
<organism evidence="2 3">
    <name type="scientific">Meloidogyne incognita</name>
    <name type="common">Southern root-knot nematode worm</name>
    <name type="synonym">Oxyuris incognita</name>
    <dbReference type="NCBI Taxonomy" id="6306"/>
    <lineage>
        <taxon>Eukaryota</taxon>
        <taxon>Metazoa</taxon>
        <taxon>Ecdysozoa</taxon>
        <taxon>Nematoda</taxon>
        <taxon>Chromadorea</taxon>
        <taxon>Rhabditida</taxon>
        <taxon>Tylenchina</taxon>
        <taxon>Tylenchomorpha</taxon>
        <taxon>Tylenchoidea</taxon>
        <taxon>Meloidogynidae</taxon>
        <taxon>Meloidogyninae</taxon>
        <taxon>Meloidogyne</taxon>
        <taxon>Meloidogyne incognita group</taxon>
    </lineage>
</organism>
<dbReference type="WBParaSite" id="Minc3s01463g24042">
    <property type="protein sequence ID" value="Minc3s01463g24042"/>
    <property type="gene ID" value="Minc3s01463g24042"/>
</dbReference>
<evidence type="ECO:0000313" key="2">
    <source>
        <dbReference type="Proteomes" id="UP000887563"/>
    </source>
</evidence>
<evidence type="ECO:0000313" key="3">
    <source>
        <dbReference type="WBParaSite" id="Minc3s01463g24042"/>
    </source>
</evidence>
<keyword evidence="2" id="KW-1185">Reference proteome</keyword>
<proteinExistence type="predicted"/>
<keyword evidence="1" id="KW-0175">Coiled coil</keyword>
<feature type="coiled-coil region" evidence="1">
    <location>
        <begin position="8"/>
        <end position="56"/>
    </location>
</feature>
<dbReference type="AlphaFoldDB" id="A0A914M987"/>
<dbReference type="Proteomes" id="UP000887563">
    <property type="component" value="Unplaced"/>
</dbReference>
<protein>
    <submittedName>
        <fullName evidence="3">Candidate secreted effector</fullName>
    </submittedName>
</protein>